<proteinExistence type="predicted"/>
<sequence>MSFLAKLELDGKTYNVLEFRISLQQPVDNNGKPSMEPQGGTIFLVVESTNETDFFKWMISSTHTKNGEIIFYRRDALSKMRDLKFTKAYCIGYNEIFTSTSSAPMRVELVISAQSISMNGNEFKKNWPSEV</sequence>
<reference evidence="1 2" key="1">
    <citation type="submission" date="2018-02" db="EMBL/GenBank/DDBJ databases">
        <title>Genome sequences of Apibacter spp., gut symbionts of Asian honey bees.</title>
        <authorList>
            <person name="Kwong W.K."/>
            <person name="Steele M.I."/>
            <person name="Moran N.A."/>
        </authorList>
    </citation>
    <scope>NUCLEOTIDE SEQUENCE [LARGE SCALE GENOMIC DNA]</scope>
    <source>
        <strain evidence="2">wkB301</strain>
    </source>
</reference>
<evidence type="ECO:0000313" key="2">
    <source>
        <dbReference type="Proteomes" id="UP000238042"/>
    </source>
</evidence>
<dbReference type="Pfam" id="PF17642">
    <property type="entry name" value="TssD"/>
    <property type="match status" value="1"/>
</dbReference>
<protein>
    <recommendedName>
        <fullName evidence="3">Phage tail protein</fullName>
    </recommendedName>
</protein>
<dbReference type="Proteomes" id="UP000238042">
    <property type="component" value="Unassembled WGS sequence"/>
</dbReference>
<keyword evidence="2" id="KW-1185">Reference proteome</keyword>
<gene>
    <name evidence="1" type="ORF">C4S77_04905</name>
</gene>
<dbReference type="EMBL" id="PSZM01000034">
    <property type="protein sequence ID" value="PQL93485.1"/>
    <property type="molecule type" value="Genomic_DNA"/>
</dbReference>
<name>A0A2S8AEE7_9FLAO</name>
<dbReference type="RefSeq" id="WP_105193022.1">
    <property type="nucleotide sequence ID" value="NZ_PSZM01000034.1"/>
</dbReference>
<accession>A0A2S8AEE7</accession>
<dbReference type="GO" id="GO:0033104">
    <property type="term" value="C:type VI protein secretion system complex"/>
    <property type="evidence" value="ECO:0007669"/>
    <property type="project" value="InterPro"/>
</dbReference>
<dbReference type="OrthoDB" id="955509at2"/>
<evidence type="ECO:0000313" key="1">
    <source>
        <dbReference type="EMBL" id="PQL93485.1"/>
    </source>
</evidence>
<dbReference type="InterPro" id="IPR041408">
    <property type="entry name" value="Hcp_Tssd"/>
</dbReference>
<comment type="caution">
    <text evidence="1">The sequence shown here is derived from an EMBL/GenBank/DDBJ whole genome shotgun (WGS) entry which is preliminary data.</text>
</comment>
<organism evidence="1 2">
    <name type="scientific">Apibacter adventoris</name>
    <dbReference type="NCBI Taxonomy" id="1679466"/>
    <lineage>
        <taxon>Bacteria</taxon>
        <taxon>Pseudomonadati</taxon>
        <taxon>Bacteroidota</taxon>
        <taxon>Flavobacteriia</taxon>
        <taxon>Flavobacteriales</taxon>
        <taxon>Weeksellaceae</taxon>
        <taxon>Apibacter</taxon>
    </lineage>
</organism>
<evidence type="ECO:0008006" key="3">
    <source>
        <dbReference type="Google" id="ProtNLM"/>
    </source>
</evidence>
<dbReference type="AlphaFoldDB" id="A0A2S8AEE7"/>